<accession>A0A4P7LHE9</accession>
<dbReference type="PANTHER" id="PTHR33254">
    <property type="entry name" value="4-HYDROXY-4-METHYL-2-OXOGLUTARATE ALDOLASE 3-RELATED"/>
    <property type="match status" value="1"/>
</dbReference>
<feature type="binding site" evidence="5">
    <location>
        <position position="20"/>
    </location>
    <ligand>
        <name>substrate</name>
    </ligand>
</feature>
<geneLocation type="plasmid" evidence="6">
    <name>unnamed1</name>
</geneLocation>
<evidence type="ECO:0000313" key="6">
    <source>
        <dbReference type="EMBL" id="QBY55654.1"/>
    </source>
</evidence>
<evidence type="ECO:0000313" key="7">
    <source>
        <dbReference type="Proteomes" id="UP000295294"/>
    </source>
</evidence>
<dbReference type="Gene3D" id="3.50.30.40">
    <property type="entry name" value="Ribonuclease E inhibitor RraA/RraA-like"/>
    <property type="match status" value="1"/>
</dbReference>
<dbReference type="GO" id="GO:0046872">
    <property type="term" value="F:metal ion binding"/>
    <property type="evidence" value="ECO:0007669"/>
    <property type="project" value="UniProtKB-KW"/>
</dbReference>
<gene>
    <name evidence="6" type="ORF">E0W60_32215</name>
</gene>
<dbReference type="KEGG" id="cox:E0W60_32215"/>
<protein>
    <recommendedName>
        <fullName evidence="2">Putative 4-hydroxy-4-methyl-2-oxoglutarate aldolase</fullName>
    </recommendedName>
    <alternativeName>
        <fullName evidence="3">Regulator of ribonuclease activity homolog</fullName>
    </alternativeName>
    <alternativeName>
        <fullName evidence="4">RraA-like protein</fullName>
    </alternativeName>
</protein>
<evidence type="ECO:0000256" key="4">
    <source>
        <dbReference type="ARBA" id="ARBA00030169"/>
    </source>
</evidence>
<organism evidence="6 7">
    <name type="scientific">Cupriavidus oxalaticus</name>
    <dbReference type="NCBI Taxonomy" id="96344"/>
    <lineage>
        <taxon>Bacteria</taxon>
        <taxon>Pseudomonadati</taxon>
        <taxon>Pseudomonadota</taxon>
        <taxon>Betaproteobacteria</taxon>
        <taxon>Burkholderiales</taxon>
        <taxon>Burkholderiaceae</taxon>
        <taxon>Cupriavidus</taxon>
    </lineage>
</organism>
<reference evidence="6 7" key="1">
    <citation type="submission" date="2019-03" db="EMBL/GenBank/DDBJ databases">
        <title>Efficiently degradation of phenoxyalkanoic acid herbicides by Cupriavidus oxalaticus strain X32.</title>
        <authorList>
            <person name="Sheng X."/>
        </authorList>
    </citation>
    <scope>NUCLEOTIDE SEQUENCE [LARGE SCALE GENOMIC DNA]</scope>
    <source>
        <strain evidence="6 7">X32</strain>
        <plasmid evidence="6 7">unnamed1</plasmid>
    </source>
</reference>
<evidence type="ECO:0000256" key="1">
    <source>
        <dbReference type="ARBA" id="ARBA00001968"/>
    </source>
</evidence>
<evidence type="ECO:0000256" key="5">
    <source>
        <dbReference type="PIRSR" id="PIRSR605493-1"/>
    </source>
</evidence>
<name>A0A4P7LHE9_9BURK</name>
<dbReference type="InterPro" id="IPR005493">
    <property type="entry name" value="RraA/RraA-like"/>
</dbReference>
<dbReference type="SUPFAM" id="SSF89562">
    <property type="entry name" value="RraA-like"/>
    <property type="match status" value="1"/>
</dbReference>
<evidence type="ECO:0000256" key="3">
    <source>
        <dbReference type="ARBA" id="ARBA00029596"/>
    </source>
</evidence>
<keyword evidence="6" id="KW-0614">Plasmid</keyword>
<dbReference type="InterPro" id="IPR036704">
    <property type="entry name" value="RraA/RraA-like_sf"/>
</dbReference>
<dbReference type="Proteomes" id="UP000295294">
    <property type="component" value="Plasmid unnamed1"/>
</dbReference>
<dbReference type="OrthoDB" id="943692at2"/>
<evidence type="ECO:0000256" key="2">
    <source>
        <dbReference type="ARBA" id="ARBA00016549"/>
    </source>
</evidence>
<comment type="cofactor">
    <cofactor evidence="1">
        <name>a divalent metal cation</name>
        <dbReference type="ChEBI" id="CHEBI:60240"/>
    </cofactor>
</comment>
<keyword evidence="5" id="KW-0460">Magnesium</keyword>
<keyword evidence="5" id="KW-0479">Metal-binding</keyword>
<comment type="cofactor">
    <cofactor evidence="5">
        <name>Mg(2+)</name>
        <dbReference type="ChEBI" id="CHEBI:18420"/>
    </cofactor>
</comment>
<dbReference type="PANTHER" id="PTHR33254:SF4">
    <property type="entry name" value="4-HYDROXY-4-METHYL-2-OXOGLUTARATE ALDOLASE 3-RELATED"/>
    <property type="match status" value="1"/>
</dbReference>
<dbReference type="Pfam" id="PF03737">
    <property type="entry name" value="RraA-like"/>
    <property type="match status" value="1"/>
</dbReference>
<dbReference type="EMBL" id="CP038636">
    <property type="protein sequence ID" value="QBY55654.1"/>
    <property type="molecule type" value="Genomic_DNA"/>
</dbReference>
<sequence length="85" mass="8701">MAQLGLNNGWTGVMVNGANRDCEALASMDFGVLAMGAVPIRAGFQGGGQCNITVTIAGIVFTPGSYAYCDADGILLSRAEIDPGF</sequence>
<dbReference type="CDD" id="cd16841">
    <property type="entry name" value="RraA_family"/>
    <property type="match status" value="1"/>
</dbReference>
<proteinExistence type="predicted"/>
<dbReference type="AlphaFoldDB" id="A0A4P7LHE9"/>
<feature type="binding site" evidence="5">
    <location>
        <position position="21"/>
    </location>
    <ligand>
        <name>Mg(2+)</name>
        <dbReference type="ChEBI" id="CHEBI:18420"/>
    </ligand>
</feature>